<feature type="transmembrane region" description="Helical" evidence="4">
    <location>
        <begin position="265"/>
        <end position="282"/>
    </location>
</feature>
<evidence type="ECO:0000256" key="3">
    <source>
        <dbReference type="ARBA" id="ARBA00023136"/>
    </source>
</evidence>
<keyword evidence="2 4" id="KW-1133">Transmembrane helix</keyword>
<dbReference type="Pfam" id="PF07690">
    <property type="entry name" value="MFS_1"/>
    <property type="match status" value="1"/>
</dbReference>
<protein>
    <submittedName>
        <fullName evidence="6">MFS transporter</fullName>
    </submittedName>
</protein>
<dbReference type="Proteomes" id="UP000886111">
    <property type="component" value="Unassembled WGS sequence"/>
</dbReference>
<feature type="transmembrane region" description="Helical" evidence="4">
    <location>
        <begin position="240"/>
        <end position="258"/>
    </location>
</feature>
<dbReference type="InterPro" id="IPR036259">
    <property type="entry name" value="MFS_trans_sf"/>
</dbReference>
<dbReference type="EMBL" id="DRTD01000378">
    <property type="protein sequence ID" value="HHE55144.1"/>
    <property type="molecule type" value="Genomic_DNA"/>
</dbReference>
<dbReference type="AlphaFoldDB" id="A0A7V5H3G2"/>
<dbReference type="PANTHER" id="PTHR23530:SF1">
    <property type="entry name" value="PERMEASE, MAJOR FACILITATOR SUPERFAMILY-RELATED"/>
    <property type="match status" value="1"/>
</dbReference>
<sequence length="417" mass="47538">MVRPFKNIQYYKFCAYGFFKNLRFFDAFLILIFREAGLSYLQIGLLYSIREISKNLFEIPSGLVADTFGRKKAMLFSFGSYIFSFLVFYFGSAFLVFAAAMVFFGFGEAFRSGTHKAMILRFLEEHNWASLKTQFYGRTRSWSQIGSALSSLLAAGVIFFTHQYRALFLISTIPYIIDFLNLASYPNYLDNAQRQLNQNFIERLKNNLRDYFKQFRQLHQVRAFFSAASFGGFFKTLKDYLQPLLQTLALQLPLFLALNQKQRAALLIGLSYFLLYLLTSFSSRQAFKVEARFKNLPLAIDVAYLVGVLAVVFSGLFLSFKFTLIAALLYVGLYLIQNIRRPLIVSYLSEILPSNIMASGLSTASQLETLLVIITSPLLGALVDHLGLGPGILIIGLLYLLFFFLVRLSPNQSKMLN</sequence>
<proteinExistence type="predicted"/>
<dbReference type="InterPro" id="IPR053160">
    <property type="entry name" value="MFS_DHA3_Transporter"/>
</dbReference>
<evidence type="ECO:0000256" key="4">
    <source>
        <dbReference type="SAM" id="Phobius"/>
    </source>
</evidence>
<feature type="transmembrane region" description="Helical" evidence="4">
    <location>
        <begin position="167"/>
        <end position="185"/>
    </location>
</feature>
<dbReference type="GO" id="GO:0022857">
    <property type="term" value="F:transmembrane transporter activity"/>
    <property type="evidence" value="ECO:0007669"/>
    <property type="project" value="InterPro"/>
</dbReference>
<gene>
    <name evidence="6" type="ORF">ENL21_05130</name>
</gene>
<keyword evidence="1 4" id="KW-0812">Transmembrane</keyword>
<dbReference type="PROSITE" id="PS50850">
    <property type="entry name" value="MFS"/>
    <property type="match status" value="1"/>
</dbReference>
<feature type="transmembrane region" description="Helical" evidence="4">
    <location>
        <begin position="80"/>
        <end position="106"/>
    </location>
</feature>
<evidence type="ECO:0000259" key="5">
    <source>
        <dbReference type="PROSITE" id="PS50850"/>
    </source>
</evidence>
<evidence type="ECO:0000256" key="2">
    <source>
        <dbReference type="ARBA" id="ARBA00022989"/>
    </source>
</evidence>
<evidence type="ECO:0000313" key="6">
    <source>
        <dbReference type="EMBL" id="HHE55144.1"/>
    </source>
</evidence>
<dbReference type="PANTHER" id="PTHR23530">
    <property type="entry name" value="TRANSPORT PROTEIN-RELATED"/>
    <property type="match status" value="1"/>
</dbReference>
<evidence type="ECO:0000256" key="1">
    <source>
        <dbReference type="ARBA" id="ARBA00022692"/>
    </source>
</evidence>
<name>A0A7V5H3G2_CALAY</name>
<feature type="domain" description="Major facilitator superfamily (MFS) profile" evidence="5">
    <location>
        <begin position="1"/>
        <end position="414"/>
    </location>
</feature>
<feature type="transmembrane region" description="Helical" evidence="4">
    <location>
        <begin position="385"/>
        <end position="406"/>
    </location>
</feature>
<reference evidence="6" key="1">
    <citation type="journal article" date="2020" name="mSystems">
        <title>Genome- and Community-Level Interaction Insights into Carbon Utilization and Element Cycling Functions of Hydrothermarchaeota in Hydrothermal Sediment.</title>
        <authorList>
            <person name="Zhou Z."/>
            <person name="Liu Y."/>
            <person name="Xu W."/>
            <person name="Pan J."/>
            <person name="Luo Z.H."/>
            <person name="Li M."/>
        </authorList>
    </citation>
    <scope>NUCLEOTIDE SEQUENCE [LARGE SCALE GENOMIC DNA]</scope>
    <source>
        <strain evidence="6">HyVt-76</strain>
    </source>
</reference>
<dbReference type="Gene3D" id="1.20.1250.20">
    <property type="entry name" value="MFS general substrate transporter like domains"/>
    <property type="match status" value="1"/>
</dbReference>
<dbReference type="InterPro" id="IPR011701">
    <property type="entry name" value="MFS"/>
</dbReference>
<dbReference type="InterPro" id="IPR020846">
    <property type="entry name" value="MFS_dom"/>
</dbReference>
<feature type="transmembrane region" description="Helical" evidence="4">
    <location>
        <begin position="302"/>
        <end position="335"/>
    </location>
</feature>
<feature type="transmembrane region" description="Helical" evidence="4">
    <location>
        <begin position="141"/>
        <end position="160"/>
    </location>
</feature>
<dbReference type="SUPFAM" id="SSF103473">
    <property type="entry name" value="MFS general substrate transporter"/>
    <property type="match status" value="1"/>
</dbReference>
<organism evidence="6">
    <name type="scientific">Caldithrix abyssi</name>
    <dbReference type="NCBI Taxonomy" id="187145"/>
    <lineage>
        <taxon>Bacteria</taxon>
        <taxon>Pseudomonadati</taxon>
        <taxon>Calditrichota</taxon>
        <taxon>Calditrichia</taxon>
        <taxon>Calditrichales</taxon>
        <taxon>Calditrichaceae</taxon>
        <taxon>Caldithrix</taxon>
    </lineage>
</organism>
<dbReference type="CDD" id="cd06174">
    <property type="entry name" value="MFS"/>
    <property type="match status" value="1"/>
</dbReference>
<accession>A0A7V5H3G2</accession>
<keyword evidence="3 4" id="KW-0472">Membrane</keyword>
<comment type="caution">
    <text evidence="6">The sequence shown here is derived from an EMBL/GenBank/DDBJ whole genome shotgun (WGS) entry which is preliminary data.</text>
</comment>